<dbReference type="Proteomes" id="UP000320773">
    <property type="component" value="Unassembled WGS sequence"/>
</dbReference>
<organism evidence="2 3">
    <name type="scientific">Flavobacterium branchiophilum</name>
    <dbReference type="NCBI Taxonomy" id="55197"/>
    <lineage>
        <taxon>Bacteria</taxon>
        <taxon>Pseudomonadati</taxon>
        <taxon>Bacteroidota</taxon>
        <taxon>Flavobacteriia</taxon>
        <taxon>Flavobacteriales</taxon>
        <taxon>Flavobacteriaceae</taxon>
        <taxon>Flavobacterium</taxon>
    </lineage>
</organism>
<dbReference type="EMBL" id="VFPJ01000001">
    <property type="protein sequence ID" value="TQM41979.1"/>
    <property type="molecule type" value="Genomic_DNA"/>
</dbReference>
<reference evidence="2 3" key="1">
    <citation type="submission" date="2019-06" db="EMBL/GenBank/DDBJ databases">
        <title>Genomic Encyclopedia of Archaeal and Bacterial Type Strains, Phase II (KMG-II): from individual species to whole genera.</title>
        <authorList>
            <person name="Goeker M."/>
        </authorList>
    </citation>
    <scope>NUCLEOTIDE SEQUENCE [LARGE SCALE GENOMIC DNA]</scope>
    <source>
        <strain evidence="2 3">DSM 24789</strain>
    </source>
</reference>
<protein>
    <submittedName>
        <fullName evidence="2">Uncharacterized protein</fullName>
    </submittedName>
</protein>
<keyword evidence="1" id="KW-0472">Membrane</keyword>
<evidence type="ECO:0000256" key="1">
    <source>
        <dbReference type="SAM" id="Phobius"/>
    </source>
</evidence>
<feature type="transmembrane region" description="Helical" evidence="1">
    <location>
        <begin position="74"/>
        <end position="95"/>
    </location>
</feature>
<keyword evidence="1" id="KW-1133">Transmembrane helix</keyword>
<sequence>MKHEIIEKILLSIGLLNLLTFLLFLIFGNDDGWFVVNLPYVIEKIIFFYIPIVFTIFSIILFAVEYYKNRNKNWYYFFLITISYLPVLLFVVLSVHRPAH</sequence>
<dbReference type="AlphaFoldDB" id="A0A543G7C1"/>
<proteinExistence type="predicted"/>
<keyword evidence="1" id="KW-0812">Transmembrane</keyword>
<name>A0A543G7C1_9FLAO</name>
<feature type="transmembrane region" description="Helical" evidence="1">
    <location>
        <begin position="9"/>
        <end position="27"/>
    </location>
</feature>
<comment type="caution">
    <text evidence="2">The sequence shown here is derived from an EMBL/GenBank/DDBJ whole genome shotgun (WGS) entry which is preliminary data.</text>
</comment>
<feature type="transmembrane region" description="Helical" evidence="1">
    <location>
        <begin position="47"/>
        <end position="67"/>
    </location>
</feature>
<gene>
    <name evidence="2" type="ORF">BC670_2998</name>
</gene>
<evidence type="ECO:0000313" key="3">
    <source>
        <dbReference type="Proteomes" id="UP000320773"/>
    </source>
</evidence>
<evidence type="ECO:0000313" key="2">
    <source>
        <dbReference type="EMBL" id="TQM41979.1"/>
    </source>
</evidence>
<accession>A0A543G7C1</accession>